<dbReference type="GO" id="GO:0006147">
    <property type="term" value="P:guanine catabolic process"/>
    <property type="evidence" value="ECO:0007669"/>
    <property type="project" value="UniProtKB-UniRule"/>
</dbReference>
<evidence type="ECO:0000256" key="3">
    <source>
        <dbReference type="ARBA" id="ARBA00012781"/>
    </source>
</evidence>
<sequence>MTNSPIPVNPEGGRLTGLRGQILTFKADPFLNNEEKCYDYFNDGLVIIQDGHIVDVGNYPEIAPKYPQLGQGDIDTYEDSLIMPGFIDCHVHYVQSPMIGSFGDTLLNWLNQYTFPTESKFKDKKFADEVAREFFKQLLEQGTTTANVFATTFETSVDAFFEESERYDTRMISGKVLQDRNLPDSLKDPDTDQSIVIAEKLLKKWHHRGRQLYAIIPRFAPTSTPRQLQLAGELYQRYIDQGVYMHTHLDEVQSEIDWVTQLFPDQPNYTEVYRHFGLVDKRSIMAHCCIVREEEWQTLHKCDCGVAHCPSSNLFLGDGEFKYWEAKEPSRPVRTGMGTDVGGGTNFSIPRQLNEAYKVAMLQMKNLDAVKSFYLATRGGAEALHLENTIGSIAPGYEADIAVLDLKPSEFATWRLKFSNTIFEKLFVLMTLGLNNFNKATYVAGRKVYDRNRDKKWMYASELDK</sequence>
<dbReference type="SUPFAM" id="SSF51338">
    <property type="entry name" value="Composite domain of metallo-dependent hydrolases"/>
    <property type="match status" value="1"/>
</dbReference>
<dbReference type="Gene3D" id="3.20.20.140">
    <property type="entry name" value="Metal-dependent hydrolases"/>
    <property type="match status" value="1"/>
</dbReference>
<evidence type="ECO:0000313" key="10">
    <source>
        <dbReference type="EMBL" id="ANU62568.2"/>
    </source>
</evidence>
<dbReference type="PANTHER" id="PTHR11271:SF6">
    <property type="entry name" value="GUANINE DEAMINASE"/>
    <property type="match status" value="1"/>
</dbReference>
<dbReference type="Pfam" id="PF01979">
    <property type="entry name" value="Amidohydro_1"/>
    <property type="match status" value="1"/>
</dbReference>
<evidence type="ECO:0000313" key="11">
    <source>
        <dbReference type="Proteomes" id="UP000186351"/>
    </source>
</evidence>
<dbReference type="PANTHER" id="PTHR11271">
    <property type="entry name" value="GUANINE DEAMINASE"/>
    <property type="match status" value="1"/>
</dbReference>
<accession>A0A1Z2XKN9</accession>
<dbReference type="NCBIfam" id="NF006679">
    <property type="entry name" value="PRK09228.1"/>
    <property type="match status" value="1"/>
</dbReference>
<evidence type="ECO:0000256" key="2">
    <source>
        <dbReference type="ARBA" id="ARBA00006745"/>
    </source>
</evidence>
<reference evidence="11" key="1">
    <citation type="submission" date="2016-04" db="EMBL/GenBank/DDBJ databases">
        <title>Complete Genome Sequences of Twelve Strains of a Stable Defined Moderately Diverse Mouse Microbiota 2 (sDMDMm2).</title>
        <authorList>
            <person name="Uchimura Y."/>
            <person name="Wyss M."/>
            <person name="Brugiroux S."/>
            <person name="Limenitakis J.P."/>
            <person name="Stecher B."/>
            <person name="McCoy K.D."/>
            <person name="Macpherson A.J."/>
        </authorList>
    </citation>
    <scope>NUCLEOTIDE SEQUENCE [LARGE SCALE GENOMIC DNA]</scope>
    <source>
        <strain evidence="11">YL27</strain>
    </source>
</reference>
<dbReference type="EMBL" id="CP015402">
    <property type="protein sequence ID" value="ANU62568.2"/>
    <property type="molecule type" value="Genomic_DNA"/>
</dbReference>
<comment type="cofactor">
    <cofactor evidence="8">
        <name>Zn(2+)</name>
        <dbReference type="ChEBI" id="CHEBI:29105"/>
    </cofactor>
    <text evidence="8">Binds 1 zinc ion per subunit.</text>
</comment>
<dbReference type="SUPFAM" id="SSF51556">
    <property type="entry name" value="Metallo-dependent hydrolases"/>
    <property type="match status" value="1"/>
</dbReference>
<dbReference type="AlphaFoldDB" id="A0A1B1S705"/>
<keyword evidence="6 8" id="KW-0862">Zinc</keyword>
<feature type="domain" description="Amidohydrolase-related" evidence="9">
    <location>
        <begin position="82"/>
        <end position="420"/>
    </location>
</feature>
<keyword evidence="5 8" id="KW-0378">Hydrolase</keyword>
<comment type="catalytic activity">
    <reaction evidence="8">
        <text>guanine + H2O + H(+) = xanthine + NH4(+)</text>
        <dbReference type="Rhea" id="RHEA:14665"/>
        <dbReference type="ChEBI" id="CHEBI:15377"/>
        <dbReference type="ChEBI" id="CHEBI:15378"/>
        <dbReference type="ChEBI" id="CHEBI:16235"/>
        <dbReference type="ChEBI" id="CHEBI:17712"/>
        <dbReference type="ChEBI" id="CHEBI:28938"/>
        <dbReference type="EC" id="3.5.4.3"/>
    </reaction>
</comment>
<dbReference type="InterPro" id="IPR051607">
    <property type="entry name" value="Metallo-dep_hydrolases"/>
</dbReference>
<gene>
    <name evidence="10" type="ORF">A4V02_01670</name>
</gene>
<keyword evidence="4 8" id="KW-0479">Metal-binding</keyword>
<dbReference type="GO" id="GO:0008892">
    <property type="term" value="F:guanine deaminase activity"/>
    <property type="evidence" value="ECO:0007669"/>
    <property type="project" value="UniProtKB-UniRule"/>
</dbReference>
<dbReference type="KEGG" id="pary:A4V02_01670"/>
<dbReference type="STRING" id="1796646.A4V02_01670"/>
<accession>A0A1B1S705</accession>
<proteinExistence type="inferred from homology"/>
<protein>
    <recommendedName>
        <fullName evidence="3 7">Guanine deaminase</fullName>
        <shortName evidence="8">Guanase</shortName>
        <ecNumber evidence="3 7">3.5.4.3</ecNumber>
    </recommendedName>
    <alternativeName>
        <fullName evidence="8">Guanine aminohydrolase</fullName>
    </alternativeName>
</protein>
<organism evidence="10 11">
    <name type="scientific">Muribaculum intestinale</name>
    <dbReference type="NCBI Taxonomy" id="1796646"/>
    <lineage>
        <taxon>Bacteria</taxon>
        <taxon>Pseudomonadati</taxon>
        <taxon>Bacteroidota</taxon>
        <taxon>Bacteroidia</taxon>
        <taxon>Bacteroidales</taxon>
        <taxon>Muribaculaceae</taxon>
        <taxon>Muribaculum</taxon>
    </lineage>
</organism>
<comment type="similarity">
    <text evidence="2 8">Belongs to the metallo-dependent hydrolases superfamily. ATZ/TRZ family.</text>
</comment>
<evidence type="ECO:0000259" key="9">
    <source>
        <dbReference type="Pfam" id="PF01979"/>
    </source>
</evidence>
<dbReference type="RefSeq" id="WP_068961971.1">
    <property type="nucleotide sequence ID" value="NZ_CAJTAP010000019.1"/>
</dbReference>
<evidence type="ECO:0000256" key="1">
    <source>
        <dbReference type="ARBA" id="ARBA00004984"/>
    </source>
</evidence>
<comment type="pathway">
    <text evidence="1 8">Purine metabolism; guanine degradation; xanthine from guanine: step 1/1.</text>
</comment>
<dbReference type="InterPro" id="IPR006680">
    <property type="entry name" value="Amidohydro-rel"/>
</dbReference>
<dbReference type="UniPathway" id="UPA00603">
    <property type="reaction ID" value="UER00660"/>
</dbReference>
<dbReference type="Proteomes" id="UP000186351">
    <property type="component" value="Chromosome"/>
</dbReference>
<dbReference type="EC" id="3.5.4.3" evidence="3 7"/>
<evidence type="ECO:0000256" key="5">
    <source>
        <dbReference type="ARBA" id="ARBA00022801"/>
    </source>
</evidence>
<evidence type="ECO:0000256" key="7">
    <source>
        <dbReference type="NCBIfam" id="TIGR02967"/>
    </source>
</evidence>
<evidence type="ECO:0000256" key="4">
    <source>
        <dbReference type="ARBA" id="ARBA00022723"/>
    </source>
</evidence>
<evidence type="ECO:0000256" key="6">
    <source>
        <dbReference type="ARBA" id="ARBA00022833"/>
    </source>
</evidence>
<name>A0A1B1S705_9BACT</name>
<dbReference type="InterPro" id="IPR011059">
    <property type="entry name" value="Metal-dep_hydrolase_composite"/>
</dbReference>
<dbReference type="NCBIfam" id="TIGR02967">
    <property type="entry name" value="guan_deamin"/>
    <property type="match status" value="1"/>
</dbReference>
<dbReference type="GO" id="GO:0008270">
    <property type="term" value="F:zinc ion binding"/>
    <property type="evidence" value="ECO:0007669"/>
    <property type="project" value="UniProtKB-UniRule"/>
</dbReference>
<dbReference type="GO" id="GO:0005829">
    <property type="term" value="C:cytosol"/>
    <property type="evidence" value="ECO:0007669"/>
    <property type="project" value="TreeGrafter"/>
</dbReference>
<comment type="function">
    <text evidence="8">Catalyzes the hydrolytic deamination of guanine, producing xanthine and ammonia.</text>
</comment>
<keyword evidence="11" id="KW-1185">Reference proteome</keyword>
<dbReference type="OrthoDB" id="9797498at2"/>
<evidence type="ECO:0000256" key="8">
    <source>
        <dbReference type="RuleBase" id="RU366009"/>
    </source>
</evidence>
<dbReference type="Gene3D" id="2.30.40.10">
    <property type="entry name" value="Urease, subunit C, domain 1"/>
    <property type="match status" value="1"/>
</dbReference>
<dbReference type="GeneID" id="65535546"/>
<dbReference type="InterPro" id="IPR014311">
    <property type="entry name" value="Guanine_deaminase"/>
</dbReference>
<dbReference type="InterPro" id="IPR032466">
    <property type="entry name" value="Metal_Hydrolase"/>
</dbReference>